<feature type="region of interest" description="Disordered" evidence="1">
    <location>
        <begin position="50"/>
        <end position="71"/>
    </location>
</feature>
<gene>
    <name evidence="2" type="ORF">E4U42_007173</name>
</gene>
<name>A0A8K0NEP6_9HYPO</name>
<protein>
    <submittedName>
        <fullName evidence="2">Uncharacterized protein</fullName>
    </submittedName>
</protein>
<evidence type="ECO:0000313" key="3">
    <source>
        <dbReference type="Proteomes" id="UP000811619"/>
    </source>
</evidence>
<evidence type="ECO:0000313" key="2">
    <source>
        <dbReference type="EMBL" id="KAG5917640.1"/>
    </source>
</evidence>
<keyword evidence="3" id="KW-1185">Reference proteome</keyword>
<proteinExistence type="predicted"/>
<dbReference type="Proteomes" id="UP000811619">
    <property type="component" value="Unassembled WGS sequence"/>
</dbReference>
<comment type="caution">
    <text evidence="2">The sequence shown here is derived from an EMBL/GenBank/DDBJ whole genome shotgun (WGS) entry which is preliminary data.</text>
</comment>
<organism evidence="2 3">
    <name type="scientific">Claviceps africana</name>
    <dbReference type="NCBI Taxonomy" id="83212"/>
    <lineage>
        <taxon>Eukaryota</taxon>
        <taxon>Fungi</taxon>
        <taxon>Dikarya</taxon>
        <taxon>Ascomycota</taxon>
        <taxon>Pezizomycotina</taxon>
        <taxon>Sordariomycetes</taxon>
        <taxon>Hypocreomycetidae</taxon>
        <taxon>Hypocreales</taxon>
        <taxon>Clavicipitaceae</taxon>
        <taxon>Claviceps</taxon>
    </lineage>
</organism>
<dbReference type="EMBL" id="SRPY01000796">
    <property type="protein sequence ID" value="KAG5917640.1"/>
    <property type="molecule type" value="Genomic_DNA"/>
</dbReference>
<sequence length="71" mass="7735">MYVIVSNDRLYESLTIVPDGGNFEFVALVENGKVLKLLFGKHWSDHTSAATPFRAGGGEDVKLPSKSPQAQ</sequence>
<reference evidence="2" key="1">
    <citation type="journal article" date="2020" name="bioRxiv">
        <title>Whole genome comparisons of ergot fungi reveals the divergence and evolution of species within the genus Claviceps are the result of varying mechanisms driving genome evolution and host range expansion.</title>
        <authorList>
            <person name="Wyka S.A."/>
            <person name="Mondo S.J."/>
            <person name="Liu M."/>
            <person name="Dettman J."/>
            <person name="Nalam V."/>
            <person name="Broders K.D."/>
        </authorList>
    </citation>
    <scope>NUCLEOTIDE SEQUENCE</scope>
    <source>
        <strain evidence="2">CCC 489</strain>
    </source>
</reference>
<dbReference type="AlphaFoldDB" id="A0A8K0NEP6"/>
<accession>A0A8K0NEP6</accession>
<evidence type="ECO:0000256" key="1">
    <source>
        <dbReference type="SAM" id="MobiDB-lite"/>
    </source>
</evidence>